<evidence type="ECO:0000256" key="1">
    <source>
        <dbReference type="ARBA" id="ARBA00022553"/>
    </source>
</evidence>
<dbReference type="OrthoDB" id="9782655at2"/>
<dbReference type="InterPro" id="IPR036388">
    <property type="entry name" value="WH-like_DNA-bd_sf"/>
</dbReference>
<dbReference type="InterPro" id="IPR001789">
    <property type="entry name" value="Sig_transdc_resp-reg_receiver"/>
</dbReference>
<sequence>MPRPELTLAIVDDDEAVRDALSALFEAEGYPVATYPSAIAFLAAGADAIPGCVIADINMPGMTGLELQADLARRGCPLPMIILTGQGDVPKAVTALKAGAVDFIEKPFTVDALVRAVETAMDRSGHALRHQARAEAARGRLDSLSVREREVMDLLVAGHPNKVIAWKLGISARTVENHRAKVMEKTGCDNVPALIHLSLEAAG</sequence>
<dbReference type="PROSITE" id="PS50110">
    <property type="entry name" value="RESPONSE_REGULATORY"/>
    <property type="match status" value="1"/>
</dbReference>
<keyword evidence="10" id="KW-1185">Reference proteome</keyword>
<evidence type="ECO:0000256" key="6">
    <source>
        <dbReference type="PROSITE-ProRule" id="PRU00169"/>
    </source>
</evidence>
<evidence type="ECO:0000259" key="8">
    <source>
        <dbReference type="PROSITE" id="PS50110"/>
    </source>
</evidence>
<keyword evidence="1 6" id="KW-0597">Phosphoprotein</keyword>
<dbReference type="InterPro" id="IPR011006">
    <property type="entry name" value="CheY-like_superfamily"/>
</dbReference>
<dbReference type="PROSITE" id="PS50043">
    <property type="entry name" value="HTH_LUXR_2"/>
    <property type="match status" value="1"/>
</dbReference>
<feature type="modified residue" description="4-aspartylphosphate" evidence="6">
    <location>
        <position position="56"/>
    </location>
</feature>
<dbReference type="GO" id="GO:0003677">
    <property type="term" value="F:DNA binding"/>
    <property type="evidence" value="ECO:0007669"/>
    <property type="project" value="UniProtKB-KW"/>
</dbReference>
<dbReference type="SMART" id="SM00448">
    <property type="entry name" value="REC"/>
    <property type="match status" value="1"/>
</dbReference>
<evidence type="ECO:0000256" key="5">
    <source>
        <dbReference type="ARBA" id="ARBA00023163"/>
    </source>
</evidence>
<dbReference type="Gene3D" id="3.40.50.2300">
    <property type="match status" value="1"/>
</dbReference>
<feature type="domain" description="Response regulatory" evidence="8">
    <location>
        <begin position="7"/>
        <end position="121"/>
    </location>
</feature>
<dbReference type="GO" id="GO:0006355">
    <property type="term" value="P:regulation of DNA-templated transcription"/>
    <property type="evidence" value="ECO:0007669"/>
    <property type="project" value="InterPro"/>
</dbReference>
<dbReference type="Pfam" id="PF00196">
    <property type="entry name" value="GerE"/>
    <property type="match status" value="1"/>
</dbReference>
<evidence type="ECO:0000313" key="9">
    <source>
        <dbReference type="EMBL" id="TWB38039.1"/>
    </source>
</evidence>
<dbReference type="SUPFAM" id="SSF52172">
    <property type="entry name" value="CheY-like"/>
    <property type="match status" value="1"/>
</dbReference>
<organism evidence="9 10">
    <name type="scientific">Nitrospirillum amazonense</name>
    <dbReference type="NCBI Taxonomy" id="28077"/>
    <lineage>
        <taxon>Bacteria</taxon>
        <taxon>Pseudomonadati</taxon>
        <taxon>Pseudomonadota</taxon>
        <taxon>Alphaproteobacteria</taxon>
        <taxon>Rhodospirillales</taxon>
        <taxon>Azospirillaceae</taxon>
        <taxon>Nitrospirillum</taxon>
    </lineage>
</organism>
<dbReference type="RefSeq" id="WP_145734796.1">
    <property type="nucleotide sequence ID" value="NZ_VITR01000013.1"/>
</dbReference>
<dbReference type="PANTHER" id="PTHR44688">
    <property type="entry name" value="DNA-BINDING TRANSCRIPTIONAL ACTIVATOR DEVR_DOSR"/>
    <property type="match status" value="1"/>
</dbReference>
<dbReference type="InterPro" id="IPR000792">
    <property type="entry name" value="Tscrpt_reg_LuxR_C"/>
</dbReference>
<evidence type="ECO:0000256" key="4">
    <source>
        <dbReference type="ARBA" id="ARBA00023125"/>
    </source>
</evidence>
<dbReference type="GO" id="GO:0000160">
    <property type="term" value="P:phosphorelay signal transduction system"/>
    <property type="evidence" value="ECO:0007669"/>
    <property type="project" value="UniProtKB-KW"/>
</dbReference>
<keyword evidence="4" id="KW-0238">DNA-binding</keyword>
<dbReference type="PRINTS" id="PR00038">
    <property type="entry name" value="HTHLUXR"/>
</dbReference>
<dbReference type="Pfam" id="PF00072">
    <property type="entry name" value="Response_reg"/>
    <property type="match status" value="1"/>
</dbReference>
<dbReference type="SMART" id="SM00421">
    <property type="entry name" value="HTH_LUXR"/>
    <property type="match status" value="1"/>
</dbReference>
<dbReference type="FunFam" id="3.40.50.2300:FF:000018">
    <property type="entry name" value="DNA-binding transcriptional regulator NtrC"/>
    <property type="match status" value="1"/>
</dbReference>
<evidence type="ECO:0000259" key="7">
    <source>
        <dbReference type="PROSITE" id="PS50043"/>
    </source>
</evidence>
<feature type="domain" description="HTH luxR-type" evidence="7">
    <location>
        <begin position="137"/>
        <end position="202"/>
    </location>
</feature>
<proteinExistence type="predicted"/>
<dbReference type="EMBL" id="VITR01000013">
    <property type="protein sequence ID" value="TWB38039.1"/>
    <property type="molecule type" value="Genomic_DNA"/>
</dbReference>
<keyword evidence="3" id="KW-0805">Transcription regulation</keyword>
<name>A0A560GWS8_9PROT</name>
<dbReference type="AlphaFoldDB" id="A0A560GWS8"/>
<keyword evidence="2" id="KW-0902">Two-component regulatory system</keyword>
<evidence type="ECO:0000313" key="10">
    <source>
        <dbReference type="Proteomes" id="UP000315751"/>
    </source>
</evidence>
<reference evidence="9 10" key="1">
    <citation type="submission" date="2019-06" db="EMBL/GenBank/DDBJ databases">
        <title>Genomic Encyclopedia of Type Strains, Phase IV (KMG-V): Genome sequencing to study the core and pangenomes of soil and plant-associated prokaryotes.</title>
        <authorList>
            <person name="Whitman W."/>
        </authorList>
    </citation>
    <scope>NUCLEOTIDE SEQUENCE [LARGE SCALE GENOMIC DNA]</scope>
    <source>
        <strain evidence="9 10">BR 11622</strain>
    </source>
</reference>
<dbReference type="CDD" id="cd06170">
    <property type="entry name" value="LuxR_C_like"/>
    <property type="match status" value="1"/>
</dbReference>
<accession>A0A560GWS8</accession>
<dbReference type="PANTHER" id="PTHR44688:SF16">
    <property type="entry name" value="DNA-BINDING TRANSCRIPTIONAL ACTIVATOR DEVR_DOSR"/>
    <property type="match status" value="1"/>
</dbReference>
<comment type="caution">
    <text evidence="9">The sequence shown here is derived from an EMBL/GenBank/DDBJ whole genome shotgun (WGS) entry which is preliminary data.</text>
</comment>
<gene>
    <name evidence="9" type="ORF">FBZ90_11330</name>
</gene>
<dbReference type="CDD" id="cd17537">
    <property type="entry name" value="REC_FixJ"/>
    <property type="match status" value="1"/>
</dbReference>
<keyword evidence="5" id="KW-0804">Transcription</keyword>
<evidence type="ECO:0000256" key="3">
    <source>
        <dbReference type="ARBA" id="ARBA00023015"/>
    </source>
</evidence>
<evidence type="ECO:0000256" key="2">
    <source>
        <dbReference type="ARBA" id="ARBA00023012"/>
    </source>
</evidence>
<dbReference type="Gene3D" id="1.10.10.10">
    <property type="entry name" value="Winged helix-like DNA-binding domain superfamily/Winged helix DNA-binding domain"/>
    <property type="match status" value="1"/>
</dbReference>
<protein>
    <submittedName>
        <fullName evidence="9">LuxR family two component transcriptional regulator</fullName>
    </submittedName>
</protein>
<dbReference type="Proteomes" id="UP000315751">
    <property type="component" value="Unassembled WGS sequence"/>
</dbReference>